<dbReference type="GO" id="GO:0042910">
    <property type="term" value="F:xenobiotic transmembrane transporter activity"/>
    <property type="evidence" value="ECO:0007669"/>
    <property type="project" value="InterPro"/>
</dbReference>
<proteinExistence type="inferred from homology"/>
<evidence type="ECO:0000256" key="6">
    <source>
        <dbReference type="ARBA" id="ARBA00022989"/>
    </source>
</evidence>
<dbReference type="GO" id="GO:1990961">
    <property type="term" value="P:xenobiotic detoxification by transmembrane export across the plasma membrane"/>
    <property type="evidence" value="ECO:0007669"/>
    <property type="project" value="InterPro"/>
</dbReference>
<comment type="caution">
    <text evidence="8">Lacks conserved residue(s) required for the propagation of feature annotation.</text>
</comment>
<evidence type="ECO:0000313" key="11">
    <source>
        <dbReference type="Proteomes" id="UP000444174"/>
    </source>
</evidence>
<dbReference type="Gene3D" id="1.20.1720.10">
    <property type="entry name" value="Multidrug resistance protein D"/>
    <property type="match status" value="1"/>
</dbReference>
<feature type="transmembrane region" description="Helical" evidence="8">
    <location>
        <begin position="364"/>
        <end position="383"/>
    </location>
</feature>
<dbReference type="InterPro" id="IPR011701">
    <property type="entry name" value="MFS"/>
</dbReference>
<keyword evidence="7 8" id="KW-0472">Membrane</keyword>
<dbReference type="NCBIfam" id="TIGR00710">
    <property type="entry name" value="efflux_Bcr_CflA"/>
    <property type="match status" value="1"/>
</dbReference>
<comment type="similarity">
    <text evidence="2 8">Belongs to the major facilitator superfamily. Bcr/CmlA family.</text>
</comment>
<feature type="transmembrane region" description="Helical" evidence="8">
    <location>
        <begin position="274"/>
        <end position="295"/>
    </location>
</feature>
<dbReference type="PROSITE" id="PS00216">
    <property type="entry name" value="SUGAR_TRANSPORT_1"/>
    <property type="match status" value="1"/>
</dbReference>
<feature type="transmembrane region" description="Helical" evidence="8">
    <location>
        <begin position="244"/>
        <end position="262"/>
    </location>
</feature>
<keyword evidence="3 8" id="KW-0813">Transport</keyword>
<feature type="transmembrane region" description="Helical" evidence="8">
    <location>
        <begin position="208"/>
        <end position="232"/>
    </location>
</feature>
<comment type="caution">
    <text evidence="10">The sequence shown here is derived from an EMBL/GenBank/DDBJ whole genome shotgun (WGS) entry which is preliminary data.</text>
</comment>
<gene>
    <name evidence="10" type="ORF">GFB49_19905</name>
</gene>
<dbReference type="PROSITE" id="PS50850">
    <property type="entry name" value="MFS"/>
    <property type="match status" value="1"/>
</dbReference>
<dbReference type="InterPro" id="IPR036259">
    <property type="entry name" value="MFS_trans_sf"/>
</dbReference>
<dbReference type="SUPFAM" id="SSF103473">
    <property type="entry name" value="MFS general substrate transporter"/>
    <property type="match status" value="1"/>
</dbReference>
<sequence>MTAQRVSLIGGLMVAIGPIAMALYTPAMPGVVAAYESTKGVVKLTLTLYFAGFAISQLVAGPLSDAIGRRPVTVIFAAIFCVASLGALMAPTIEMLTIARFAQGIGASAGVAISRAIVRDCFQGDESSRIMNMIGIILAIGPAVSPTIGGLLVLHVGWKSVFAVMILFGLAVALVALVAMRETLPAPQPLRLAALGGSYLRLLGNRHFMTASLTVAGSVGAIYAQATLLPFILMGQIGLSPSSFGLAMLLQSGLFFSGALVARSVMKRTSAYRLVWPGLGAIALGALFIFLLLWADDPKTFRVMIPVGIYAFGIAFVMPAMSTAALAPFPRIAGAAAALMGFLQMGAGLLIGTIGAFFVDTLVAFAVLIPSMAVVACVSYAIYRLNPHLAEPEPRENVIGAAPPGRTFLREE</sequence>
<dbReference type="AlphaFoldDB" id="A0A843YNH9"/>
<keyword evidence="6 8" id="KW-1133">Transmembrane helix</keyword>
<evidence type="ECO:0000256" key="2">
    <source>
        <dbReference type="ARBA" id="ARBA00006236"/>
    </source>
</evidence>
<dbReference type="PANTHER" id="PTHR23502">
    <property type="entry name" value="MAJOR FACILITATOR SUPERFAMILY"/>
    <property type="match status" value="1"/>
</dbReference>
<feature type="transmembrane region" description="Helical" evidence="8">
    <location>
        <begin position="72"/>
        <end position="92"/>
    </location>
</feature>
<dbReference type="InterPro" id="IPR005829">
    <property type="entry name" value="Sugar_transporter_CS"/>
</dbReference>
<dbReference type="CDD" id="cd17320">
    <property type="entry name" value="MFS_MdfA_MDR_like"/>
    <property type="match status" value="1"/>
</dbReference>
<feature type="transmembrane region" description="Helical" evidence="8">
    <location>
        <begin position="307"/>
        <end position="329"/>
    </location>
</feature>
<evidence type="ECO:0000256" key="7">
    <source>
        <dbReference type="ARBA" id="ARBA00023136"/>
    </source>
</evidence>
<evidence type="ECO:0000256" key="1">
    <source>
        <dbReference type="ARBA" id="ARBA00004651"/>
    </source>
</evidence>
<keyword evidence="4" id="KW-1003">Cell membrane</keyword>
<dbReference type="Proteomes" id="UP000444174">
    <property type="component" value="Unassembled WGS sequence"/>
</dbReference>
<organism evidence="10 11">
    <name type="scientific">Tritonibacter litoralis</name>
    <dbReference type="NCBI Taxonomy" id="2662264"/>
    <lineage>
        <taxon>Bacteria</taxon>
        <taxon>Pseudomonadati</taxon>
        <taxon>Pseudomonadota</taxon>
        <taxon>Alphaproteobacteria</taxon>
        <taxon>Rhodobacterales</taxon>
        <taxon>Paracoccaceae</taxon>
        <taxon>Tritonibacter</taxon>
    </lineage>
</organism>
<accession>A0A843YNH9</accession>
<feature type="transmembrane region" description="Helical" evidence="8">
    <location>
        <begin position="44"/>
        <end position="60"/>
    </location>
</feature>
<evidence type="ECO:0000259" key="9">
    <source>
        <dbReference type="PROSITE" id="PS50850"/>
    </source>
</evidence>
<feature type="transmembrane region" description="Helical" evidence="8">
    <location>
        <begin position="160"/>
        <end position="180"/>
    </location>
</feature>
<name>A0A843YNH9_9RHOB</name>
<feature type="transmembrane region" description="Helical" evidence="8">
    <location>
        <begin position="336"/>
        <end position="358"/>
    </location>
</feature>
<dbReference type="PRINTS" id="PR01036">
    <property type="entry name" value="TCRTETB"/>
</dbReference>
<protein>
    <recommendedName>
        <fullName evidence="8">Bcr/CflA family efflux transporter</fullName>
    </recommendedName>
</protein>
<dbReference type="EMBL" id="WIBF01000022">
    <property type="protein sequence ID" value="MQQ10723.1"/>
    <property type="molecule type" value="Genomic_DNA"/>
</dbReference>
<feature type="domain" description="Major facilitator superfamily (MFS) profile" evidence="9">
    <location>
        <begin position="3"/>
        <end position="390"/>
    </location>
</feature>
<feature type="transmembrane region" description="Helical" evidence="8">
    <location>
        <begin position="130"/>
        <end position="154"/>
    </location>
</feature>
<evidence type="ECO:0000256" key="5">
    <source>
        <dbReference type="ARBA" id="ARBA00022692"/>
    </source>
</evidence>
<dbReference type="GO" id="GO:0005886">
    <property type="term" value="C:plasma membrane"/>
    <property type="evidence" value="ECO:0007669"/>
    <property type="project" value="UniProtKB-SubCell"/>
</dbReference>
<evidence type="ECO:0000313" key="10">
    <source>
        <dbReference type="EMBL" id="MQQ10723.1"/>
    </source>
</evidence>
<reference evidence="10 11" key="1">
    <citation type="submission" date="2019-10" db="EMBL/GenBank/DDBJ databases">
        <title>Epibacterium sp. nov., isolated from seawater.</title>
        <authorList>
            <person name="Zhang X."/>
            <person name="Li N."/>
        </authorList>
    </citation>
    <scope>NUCLEOTIDE SEQUENCE [LARGE SCALE GENOMIC DNA]</scope>
    <source>
        <strain evidence="10 11">SM1979</strain>
    </source>
</reference>
<keyword evidence="11" id="KW-1185">Reference proteome</keyword>
<dbReference type="InterPro" id="IPR020846">
    <property type="entry name" value="MFS_dom"/>
</dbReference>
<feature type="transmembrane region" description="Helical" evidence="8">
    <location>
        <begin position="98"/>
        <end position="118"/>
    </location>
</feature>
<keyword evidence="5 8" id="KW-0812">Transmembrane</keyword>
<evidence type="ECO:0000256" key="4">
    <source>
        <dbReference type="ARBA" id="ARBA00022475"/>
    </source>
</evidence>
<dbReference type="PANTHER" id="PTHR23502:SF132">
    <property type="entry name" value="POLYAMINE TRANSPORTER 2-RELATED"/>
    <property type="match status" value="1"/>
</dbReference>
<dbReference type="Pfam" id="PF07690">
    <property type="entry name" value="MFS_1"/>
    <property type="match status" value="1"/>
</dbReference>
<comment type="subcellular location">
    <subcellularLocation>
        <location evidence="8">Cell inner membrane</location>
        <topology evidence="8">Multi-pass membrane protein</topology>
    </subcellularLocation>
    <subcellularLocation>
        <location evidence="1">Cell membrane</location>
        <topology evidence="1">Multi-pass membrane protein</topology>
    </subcellularLocation>
</comment>
<evidence type="ECO:0000256" key="3">
    <source>
        <dbReference type="ARBA" id="ARBA00022448"/>
    </source>
</evidence>
<evidence type="ECO:0000256" key="8">
    <source>
        <dbReference type="RuleBase" id="RU365088"/>
    </source>
</evidence>
<keyword evidence="8" id="KW-0997">Cell inner membrane</keyword>
<dbReference type="InterPro" id="IPR004812">
    <property type="entry name" value="Efflux_drug-R_Bcr/CmlA"/>
</dbReference>